<sequence length="141" mass="15362">MGYEAKTQPTTEDAHAFIGRIENESKREDSATLLRLMQTASGSAPVMWGEAIVGFGRARIDYADGSQGESLLIGFAPRQREFALYLDCGLEDAAAALRGKGKFKEGKGCLYLKRLADVQLPALEKALDAAVRSQAERRLPD</sequence>
<gene>
    <name evidence="1" type="ORF">EV670_1852</name>
</gene>
<keyword evidence="2" id="KW-1185">Reference proteome</keyword>
<evidence type="ECO:0000313" key="1">
    <source>
        <dbReference type="EMBL" id="RZU01137.1"/>
    </source>
</evidence>
<accession>A0A4Q7VWM7</accession>
<evidence type="ECO:0000313" key="2">
    <source>
        <dbReference type="Proteomes" id="UP000293671"/>
    </source>
</evidence>
<dbReference type="RefSeq" id="WP_130431548.1">
    <property type="nucleotide sequence ID" value="NZ_SHKP01000005.1"/>
</dbReference>
<dbReference type="AlphaFoldDB" id="A0A4Q7VWM7"/>
<dbReference type="OrthoDB" id="5951444at2"/>
<proteinExistence type="predicted"/>
<name>A0A4Q7VWM7_9BURK</name>
<dbReference type="Proteomes" id="UP000293671">
    <property type="component" value="Unassembled WGS sequence"/>
</dbReference>
<dbReference type="EMBL" id="SHKP01000005">
    <property type="protein sequence ID" value="RZU01137.1"/>
    <property type="molecule type" value="Genomic_DNA"/>
</dbReference>
<organism evidence="1 2">
    <name type="scientific">Rivibacter subsaxonicus</name>
    <dbReference type="NCBI Taxonomy" id="457575"/>
    <lineage>
        <taxon>Bacteria</taxon>
        <taxon>Pseudomonadati</taxon>
        <taxon>Pseudomonadota</taxon>
        <taxon>Betaproteobacteria</taxon>
        <taxon>Burkholderiales</taxon>
        <taxon>Rivibacter</taxon>
    </lineage>
</organism>
<comment type="caution">
    <text evidence="1">The sequence shown here is derived from an EMBL/GenBank/DDBJ whole genome shotgun (WGS) entry which is preliminary data.</text>
</comment>
<evidence type="ECO:0008006" key="3">
    <source>
        <dbReference type="Google" id="ProtNLM"/>
    </source>
</evidence>
<reference evidence="1 2" key="1">
    <citation type="submission" date="2019-02" db="EMBL/GenBank/DDBJ databases">
        <title>Genomic Encyclopedia of Type Strains, Phase IV (KMG-IV): sequencing the most valuable type-strain genomes for metagenomic binning, comparative biology and taxonomic classification.</title>
        <authorList>
            <person name="Goeker M."/>
        </authorList>
    </citation>
    <scope>NUCLEOTIDE SEQUENCE [LARGE SCALE GENOMIC DNA]</scope>
    <source>
        <strain evidence="1 2">DSM 19570</strain>
    </source>
</reference>
<protein>
    <recommendedName>
        <fullName evidence="3">YdhG-like domain-containing protein</fullName>
    </recommendedName>
</protein>